<dbReference type="PRINTS" id="PR00385">
    <property type="entry name" value="P450"/>
</dbReference>
<dbReference type="InterPro" id="IPR050476">
    <property type="entry name" value="Insect_CytP450_Detox"/>
</dbReference>
<keyword evidence="12 15" id="KW-0472">Membrane</keyword>
<proteinExistence type="inferred from homology"/>
<evidence type="ECO:0000256" key="14">
    <source>
        <dbReference type="RuleBase" id="RU000461"/>
    </source>
</evidence>
<keyword evidence="11 14" id="KW-0503">Monooxygenase</keyword>
<keyword evidence="15" id="KW-1133">Transmembrane helix</keyword>
<gene>
    <name evidence="17" type="primary">LOC112452593</name>
</gene>
<dbReference type="GO" id="GO:0005506">
    <property type="term" value="F:iron ion binding"/>
    <property type="evidence" value="ECO:0007669"/>
    <property type="project" value="InterPro"/>
</dbReference>
<keyword evidence="15" id="KW-0812">Transmembrane</keyword>
<keyword evidence="5 13" id="KW-0349">Heme</keyword>
<dbReference type="AlphaFoldDB" id="A0A6J1PHA5"/>
<dbReference type="RefSeq" id="XP_024868645.1">
    <property type="nucleotide sequence ID" value="XM_025012877.1"/>
</dbReference>
<evidence type="ECO:0000256" key="6">
    <source>
        <dbReference type="ARBA" id="ARBA00022723"/>
    </source>
</evidence>
<evidence type="ECO:0000256" key="7">
    <source>
        <dbReference type="ARBA" id="ARBA00022824"/>
    </source>
</evidence>
<dbReference type="GeneID" id="112452593"/>
<evidence type="ECO:0000256" key="9">
    <source>
        <dbReference type="ARBA" id="ARBA00023002"/>
    </source>
</evidence>
<dbReference type="PRINTS" id="PR00463">
    <property type="entry name" value="EP450I"/>
</dbReference>
<evidence type="ECO:0000256" key="5">
    <source>
        <dbReference type="ARBA" id="ARBA00022617"/>
    </source>
</evidence>
<dbReference type="GO" id="GO:0004497">
    <property type="term" value="F:monooxygenase activity"/>
    <property type="evidence" value="ECO:0007669"/>
    <property type="project" value="UniProtKB-KW"/>
</dbReference>
<dbReference type="Gene3D" id="1.10.630.10">
    <property type="entry name" value="Cytochrome P450"/>
    <property type="match status" value="1"/>
</dbReference>
<sequence length="518" mass="59546">MMDSSWLSSPFALLLITLIVIGVLKIVAVLHHSYFYWKNKGIPYLPDSLSSFITGWKMILGRISIIDYYQYAYNYFPDAKYVGLMEFGTPNVLVCDPELVKDAMVKDFESFPDHRSFVDDSVEPLFGKNIFSLRGDRWREMRNTLSPSFTASKMKIMFDLISECSHNFVNYLVDHPEICHAIEMKEVFRRYATDVIATTAFGISVNSMKDQDNEFYIRGIEATKGFSAGPLGMAKMVLLEMCPRLSKLIGLSFFPPATSKFFKKIVGETIRAREEQGIVRPDMIHLLMQARDKEGPTVHKMTLDDIVSQAFIFFFAGFETSATLMCFVAHELAVNQDIQDRLREEVQQHLAEGNGEISYESLSKMSYMDMVISETLRKYPPAIMTDRICVKKYELPPSRPGCKNVIVEPNNVLTFFIYGFHRDSKYFPNPDKFDPERFNKENKDKILPYTYLPFGHGPRQCIGNRFVLMEAKILIAHLLQKFTLKTTEKTVEPIVYANHEFALQPVGGFWIGLEKRET</sequence>
<evidence type="ECO:0000256" key="3">
    <source>
        <dbReference type="ARBA" id="ARBA00004406"/>
    </source>
</evidence>
<dbReference type="GO" id="GO:0016705">
    <property type="term" value="F:oxidoreductase activity, acting on paired donors, with incorporation or reduction of molecular oxygen"/>
    <property type="evidence" value="ECO:0007669"/>
    <property type="project" value="InterPro"/>
</dbReference>
<dbReference type="GO" id="GO:0020037">
    <property type="term" value="F:heme binding"/>
    <property type="evidence" value="ECO:0007669"/>
    <property type="project" value="InterPro"/>
</dbReference>
<dbReference type="SUPFAM" id="SSF48264">
    <property type="entry name" value="Cytochrome P450"/>
    <property type="match status" value="1"/>
</dbReference>
<evidence type="ECO:0000256" key="13">
    <source>
        <dbReference type="PIRSR" id="PIRSR602401-1"/>
    </source>
</evidence>
<accession>A0A6J1PHA5</accession>
<keyword evidence="10 13" id="KW-0408">Iron</keyword>
<evidence type="ECO:0000256" key="2">
    <source>
        <dbReference type="ARBA" id="ARBA00004174"/>
    </source>
</evidence>
<evidence type="ECO:0000256" key="10">
    <source>
        <dbReference type="ARBA" id="ARBA00023004"/>
    </source>
</evidence>
<dbReference type="Proteomes" id="UP000504618">
    <property type="component" value="Unplaced"/>
</dbReference>
<dbReference type="Pfam" id="PF00067">
    <property type="entry name" value="p450"/>
    <property type="match status" value="1"/>
</dbReference>
<dbReference type="FunFam" id="1.10.630.10:FF:000042">
    <property type="entry name" value="Cytochrome P450"/>
    <property type="match status" value="1"/>
</dbReference>
<evidence type="ECO:0000313" key="17">
    <source>
        <dbReference type="RefSeq" id="XP_024868645.1"/>
    </source>
</evidence>
<feature type="binding site" description="axial binding residue" evidence="13">
    <location>
        <position position="461"/>
    </location>
    <ligand>
        <name>heme</name>
        <dbReference type="ChEBI" id="CHEBI:30413"/>
    </ligand>
    <ligandPart>
        <name>Fe</name>
        <dbReference type="ChEBI" id="CHEBI:18248"/>
    </ligandPart>
</feature>
<protein>
    <submittedName>
        <fullName evidence="17">Cytochrome P450 9e2-like</fullName>
    </submittedName>
</protein>
<keyword evidence="6 13" id="KW-0479">Metal-binding</keyword>
<dbReference type="CDD" id="cd11056">
    <property type="entry name" value="CYP6-like"/>
    <property type="match status" value="1"/>
</dbReference>
<evidence type="ECO:0000256" key="15">
    <source>
        <dbReference type="SAM" id="Phobius"/>
    </source>
</evidence>
<comment type="cofactor">
    <cofactor evidence="1 13">
        <name>heme</name>
        <dbReference type="ChEBI" id="CHEBI:30413"/>
    </cofactor>
</comment>
<dbReference type="InterPro" id="IPR001128">
    <property type="entry name" value="Cyt_P450"/>
</dbReference>
<keyword evidence="9 14" id="KW-0560">Oxidoreductase</keyword>
<keyword evidence="8" id="KW-0492">Microsome</keyword>
<dbReference type="GO" id="GO:0005789">
    <property type="term" value="C:endoplasmic reticulum membrane"/>
    <property type="evidence" value="ECO:0007669"/>
    <property type="project" value="UniProtKB-SubCell"/>
</dbReference>
<evidence type="ECO:0000256" key="4">
    <source>
        <dbReference type="ARBA" id="ARBA00010617"/>
    </source>
</evidence>
<dbReference type="InterPro" id="IPR017972">
    <property type="entry name" value="Cyt_P450_CS"/>
</dbReference>
<comment type="subcellular location">
    <subcellularLocation>
        <location evidence="3">Endoplasmic reticulum membrane</location>
        <topology evidence="3">Peripheral membrane protein</topology>
    </subcellularLocation>
    <subcellularLocation>
        <location evidence="2">Microsome membrane</location>
        <topology evidence="2">Peripheral membrane protein</topology>
    </subcellularLocation>
</comment>
<evidence type="ECO:0000256" key="1">
    <source>
        <dbReference type="ARBA" id="ARBA00001971"/>
    </source>
</evidence>
<dbReference type="OrthoDB" id="2789670at2759"/>
<feature type="transmembrane region" description="Helical" evidence="15">
    <location>
        <begin position="12"/>
        <end position="37"/>
    </location>
</feature>
<evidence type="ECO:0000256" key="12">
    <source>
        <dbReference type="ARBA" id="ARBA00023136"/>
    </source>
</evidence>
<organism evidence="16 17">
    <name type="scientific">Temnothorax curvispinosus</name>
    <dbReference type="NCBI Taxonomy" id="300111"/>
    <lineage>
        <taxon>Eukaryota</taxon>
        <taxon>Metazoa</taxon>
        <taxon>Ecdysozoa</taxon>
        <taxon>Arthropoda</taxon>
        <taxon>Hexapoda</taxon>
        <taxon>Insecta</taxon>
        <taxon>Pterygota</taxon>
        <taxon>Neoptera</taxon>
        <taxon>Endopterygota</taxon>
        <taxon>Hymenoptera</taxon>
        <taxon>Apocrita</taxon>
        <taxon>Aculeata</taxon>
        <taxon>Formicoidea</taxon>
        <taxon>Formicidae</taxon>
        <taxon>Myrmicinae</taxon>
        <taxon>Temnothorax</taxon>
    </lineage>
</organism>
<comment type="similarity">
    <text evidence="4 14">Belongs to the cytochrome P450 family.</text>
</comment>
<keyword evidence="16" id="KW-1185">Reference proteome</keyword>
<evidence type="ECO:0000256" key="11">
    <source>
        <dbReference type="ARBA" id="ARBA00023033"/>
    </source>
</evidence>
<name>A0A6J1PHA5_9HYME</name>
<keyword evidence="7" id="KW-0256">Endoplasmic reticulum</keyword>
<reference evidence="17" key="1">
    <citation type="submission" date="2025-08" db="UniProtKB">
        <authorList>
            <consortium name="RefSeq"/>
        </authorList>
    </citation>
    <scope>IDENTIFICATION</scope>
    <source>
        <tissue evidence="17">Whole body</tissue>
    </source>
</reference>
<dbReference type="InterPro" id="IPR036396">
    <property type="entry name" value="Cyt_P450_sf"/>
</dbReference>
<dbReference type="PROSITE" id="PS00086">
    <property type="entry name" value="CYTOCHROME_P450"/>
    <property type="match status" value="1"/>
</dbReference>
<dbReference type="PANTHER" id="PTHR24292">
    <property type="entry name" value="CYTOCHROME P450"/>
    <property type="match status" value="1"/>
</dbReference>
<dbReference type="PANTHER" id="PTHR24292:SF54">
    <property type="entry name" value="CYP9F3-RELATED"/>
    <property type="match status" value="1"/>
</dbReference>
<evidence type="ECO:0000256" key="8">
    <source>
        <dbReference type="ARBA" id="ARBA00022848"/>
    </source>
</evidence>
<dbReference type="InterPro" id="IPR002401">
    <property type="entry name" value="Cyt_P450_E_grp-I"/>
</dbReference>
<evidence type="ECO:0000313" key="16">
    <source>
        <dbReference type="Proteomes" id="UP000504618"/>
    </source>
</evidence>